<accession>A0A2U1LSR5</accession>
<dbReference type="OrthoDB" id="1740226at2759"/>
<feature type="region of interest" description="Disordered" evidence="1">
    <location>
        <begin position="22"/>
        <end position="61"/>
    </location>
</feature>
<name>A0A2U1LSR5_ARTAN</name>
<evidence type="ECO:0000313" key="3">
    <source>
        <dbReference type="Proteomes" id="UP000245207"/>
    </source>
</evidence>
<dbReference type="Proteomes" id="UP000245207">
    <property type="component" value="Unassembled WGS sequence"/>
</dbReference>
<dbReference type="STRING" id="35608.A0A2U1LSR5"/>
<evidence type="ECO:0000313" key="2">
    <source>
        <dbReference type="EMBL" id="PWA52027.1"/>
    </source>
</evidence>
<comment type="caution">
    <text evidence="2">The sequence shown here is derived from an EMBL/GenBank/DDBJ whole genome shotgun (WGS) entry which is preliminary data.</text>
</comment>
<dbReference type="AlphaFoldDB" id="A0A2U1LSR5"/>
<reference evidence="2 3" key="1">
    <citation type="journal article" date="2018" name="Mol. Plant">
        <title>The genome of Artemisia annua provides insight into the evolution of Asteraceae family and artemisinin biosynthesis.</title>
        <authorList>
            <person name="Shen Q."/>
            <person name="Zhang L."/>
            <person name="Liao Z."/>
            <person name="Wang S."/>
            <person name="Yan T."/>
            <person name="Shi P."/>
            <person name="Liu M."/>
            <person name="Fu X."/>
            <person name="Pan Q."/>
            <person name="Wang Y."/>
            <person name="Lv Z."/>
            <person name="Lu X."/>
            <person name="Zhang F."/>
            <person name="Jiang W."/>
            <person name="Ma Y."/>
            <person name="Chen M."/>
            <person name="Hao X."/>
            <person name="Li L."/>
            <person name="Tang Y."/>
            <person name="Lv G."/>
            <person name="Zhou Y."/>
            <person name="Sun X."/>
            <person name="Brodelius P.E."/>
            <person name="Rose J.K.C."/>
            <person name="Tang K."/>
        </authorList>
    </citation>
    <scope>NUCLEOTIDE SEQUENCE [LARGE SCALE GENOMIC DNA]</scope>
    <source>
        <strain evidence="3">cv. Huhao1</strain>
        <tissue evidence="2">Leaf</tissue>
    </source>
</reference>
<dbReference type="EMBL" id="PKPP01007937">
    <property type="protein sequence ID" value="PWA52027.1"/>
    <property type="molecule type" value="Genomic_DNA"/>
</dbReference>
<sequence length="197" mass="22677">MEIQCPLNVKNIYSVFGNHQARHTKSHTQTSSSLSPAHKHNHHPTPPPPPDATTTGLHHHKNQHTIEIHHPPFLLRRRNCHEPRPPNGFFHVLRCYLAGKSRRRGRRCRRILLMPPPEFVAIAGAEYHQPTTMHDFEGGGWKVVASFEGNFPNRIKQLPLDKHFDLNNVKRLSLSSFISLKYFHHYMMIGQFLSGCA</sequence>
<evidence type="ECO:0000256" key="1">
    <source>
        <dbReference type="SAM" id="MobiDB-lite"/>
    </source>
</evidence>
<gene>
    <name evidence="2" type="ORF">CTI12_AA458660</name>
</gene>
<keyword evidence="3" id="KW-1185">Reference proteome</keyword>
<proteinExistence type="predicted"/>
<organism evidence="2 3">
    <name type="scientific">Artemisia annua</name>
    <name type="common">Sweet wormwood</name>
    <dbReference type="NCBI Taxonomy" id="35608"/>
    <lineage>
        <taxon>Eukaryota</taxon>
        <taxon>Viridiplantae</taxon>
        <taxon>Streptophyta</taxon>
        <taxon>Embryophyta</taxon>
        <taxon>Tracheophyta</taxon>
        <taxon>Spermatophyta</taxon>
        <taxon>Magnoliopsida</taxon>
        <taxon>eudicotyledons</taxon>
        <taxon>Gunneridae</taxon>
        <taxon>Pentapetalae</taxon>
        <taxon>asterids</taxon>
        <taxon>campanulids</taxon>
        <taxon>Asterales</taxon>
        <taxon>Asteraceae</taxon>
        <taxon>Asteroideae</taxon>
        <taxon>Anthemideae</taxon>
        <taxon>Artemisiinae</taxon>
        <taxon>Artemisia</taxon>
    </lineage>
</organism>
<protein>
    <submittedName>
        <fullName evidence="2">Dynamin-2B</fullName>
    </submittedName>
</protein>